<name>A0A9N9MPK8_9CUCU</name>
<organism evidence="4 5">
    <name type="scientific">Ceutorhynchus assimilis</name>
    <name type="common">cabbage seed weevil</name>
    <dbReference type="NCBI Taxonomy" id="467358"/>
    <lineage>
        <taxon>Eukaryota</taxon>
        <taxon>Metazoa</taxon>
        <taxon>Ecdysozoa</taxon>
        <taxon>Arthropoda</taxon>
        <taxon>Hexapoda</taxon>
        <taxon>Insecta</taxon>
        <taxon>Pterygota</taxon>
        <taxon>Neoptera</taxon>
        <taxon>Endopterygota</taxon>
        <taxon>Coleoptera</taxon>
        <taxon>Polyphaga</taxon>
        <taxon>Cucujiformia</taxon>
        <taxon>Curculionidae</taxon>
        <taxon>Ceutorhynchinae</taxon>
        <taxon>Ceutorhynchus</taxon>
    </lineage>
</organism>
<evidence type="ECO:0000256" key="1">
    <source>
        <dbReference type="ARBA" id="ARBA00022737"/>
    </source>
</evidence>
<gene>
    <name evidence="4" type="ORF">CEUTPL_LOCUS8020</name>
</gene>
<dbReference type="OrthoDB" id="10259057at2759"/>
<sequence>MSTQPQWKRLPGIQYIFDPRWGMDYDFTIGSTQKPRTKDNHHHSTRWPTVQKQFVAEQSGTEQSGTDVINPYLLAAGAASSLLLILVLLVYLVARKRRQKKTDEEQNAQSILVYPSANGESQPQFLTKEIHFSLPPLRSNSLGDLECQQDNPYDSDVDSDALLVPGQSHNHRSNSFSCYGLGVIEPALYKSTLDLDELSWPEGHIGRIWFSLRYEPSTEKLLVSLLKAKNLPSRSVGTINNCDPFVRLHLMPDERRYLQSKQKKKTCNPYFDETLVFQVSQKDMVDHILKLTVIDAGRTKRHAEIGHVTYPLRELEIGDGSEQQLFKMDLAKEPQEMRSDLGELLVSLLYNENLSRLTATVIEAKRLKFQGDKHEAYVRLTLHQHYRAVKEKRTNISKPSRDGNVCFAEGFNLKMAPTQADVSSLAFHVFQHTSGYGKDKLIGKVVLGSYMFTRGKALTQWNTAISRPMEHSQSWHTLSE</sequence>
<feature type="transmembrane region" description="Helical" evidence="2">
    <location>
        <begin position="72"/>
        <end position="94"/>
    </location>
</feature>
<dbReference type="Gene3D" id="2.60.40.150">
    <property type="entry name" value="C2 domain"/>
    <property type="match status" value="2"/>
</dbReference>
<dbReference type="GO" id="GO:0005544">
    <property type="term" value="F:calcium-dependent phospholipid binding"/>
    <property type="evidence" value="ECO:0007669"/>
    <property type="project" value="TreeGrafter"/>
</dbReference>
<dbReference type="PRINTS" id="PR00399">
    <property type="entry name" value="SYNAPTOTAGMN"/>
</dbReference>
<dbReference type="GO" id="GO:0005509">
    <property type="term" value="F:calcium ion binding"/>
    <property type="evidence" value="ECO:0007669"/>
    <property type="project" value="TreeGrafter"/>
</dbReference>
<reference evidence="4" key="1">
    <citation type="submission" date="2022-01" db="EMBL/GenBank/DDBJ databases">
        <authorList>
            <person name="King R."/>
        </authorList>
    </citation>
    <scope>NUCLEOTIDE SEQUENCE</scope>
</reference>
<dbReference type="CDD" id="cd08390">
    <property type="entry name" value="C2A_Synaptotagmin-15-17"/>
    <property type="match status" value="1"/>
</dbReference>
<keyword evidence="2" id="KW-1133">Transmembrane helix</keyword>
<dbReference type="InterPro" id="IPR000008">
    <property type="entry name" value="C2_dom"/>
</dbReference>
<dbReference type="GO" id="GO:0005886">
    <property type="term" value="C:plasma membrane"/>
    <property type="evidence" value="ECO:0007669"/>
    <property type="project" value="TreeGrafter"/>
</dbReference>
<evidence type="ECO:0000313" key="5">
    <source>
        <dbReference type="Proteomes" id="UP001152799"/>
    </source>
</evidence>
<dbReference type="InterPro" id="IPR047897">
    <property type="entry name" value="Synaptotagmin-15/17_C2A"/>
</dbReference>
<proteinExistence type="predicted"/>
<dbReference type="InterPro" id="IPR035892">
    <property type="entry name" value="C2_domain_sf"/>
</dbReference>
<dbReference type="PANTHER" id="PTHR10024">
    <property type="entry name" value="SYNAPTOTAGMIN"/>
    <property type="match status" value="1"/>
</dbReference>
<dbReference type="GO" id="GO:0030276">
    <property type="term" value="F:clathrin binding"/>
    <property type="evidence" value="ECO:0007669"/>
    <property type="project" value="TreeGrafter"/>
</dbReference>
<dbReference type="GO" id="GO:0070382">
    <property type="term" value="C:exocytic vesicle"/>
    <property type="evidence" value="ECO:0007669"/>
    <property type="project" value="TreeGrafter"/>
</dbReference>
<dbReference type="SMART" id="SM00239">
    <property type="entry name" value="C2"/>
    <property type="match status" value="2"/>
</dbReference>
<evidence type="ECO:0000256" key="2">
    <source>
        <dbReference type="SAM" id="Phobius"/>
    </source>
</evidence>
<evidence type="ECO:0000313" key="4">
    <source>
        <dbReference type="EMBL" id="CAG9767455.1"/>
    </source>
</evidence>
<feature type="domain" description="C2" evidence="3">
    <location>
        <begin position="340"/>
        <end position="462"/>
    </location>
</feature>
<dbReference type="EMBL" id="OU892280">
    <property type="protein sequence ID" value="CAG9767455.1"/>
    <property type="molecule type" value="Genomic_DNA"/>
</dbReference>
<dbReference type="PANTHER" id="PTHR10024:SF234">
    <property type="entry name" value="SYNAPTOTAGMIN-15-RELATED"/>
    <property type="match status" value="1"/>
</dbReference>
<dbReference type="FunFam" id="2.60.40.150:FF:000237">
    <property type="entry name" value="Synaptotagmin 15"/>
    <property type="match status" value="1"/>
</dbReference>
<keyword evidence="1" id="KW-0677">Repeat</keyword>
<dbReference type="AlphaFoldDB" id="A0A9N9MPK8"/>
<dbReference type="InterPro" id="IPR001565">
    <property type="entry name" value="Synaptotagmin"/>
</dbReference>
<dbReference type="SUPFAM" id="SSF49562">
    <property type="entry name" value="C2 domain (Calcium/lipid-binding domain, CaLB)"/>
    <property type="match status" value="2"/>
</dbReference>
<keyword evidence="5" id="KW-1185">Reference proteome</keyword>
<accession>A0A9N9MPK8</accession>
<dbReference type="GO" id="GO:0000149">
    <property type="term" value="F:SNARE binding"/>
    <property type="evidence" value="ECO:0007669"/>
    <property type="project" value="TreeGrafter"/>
</dbReference>
<dbReference type="Pfam" id="PF00168">
    <property type="entry name" value="C2"/>
    <property type="match status" value="2"/>
</dbReference>
<keyword evidence="2" id="KW-0472">Membrane</keyword>
<feature type="domain" description="C2" evidence="3">
    <location>
        <begin position="204"/>
        <end position="325"/>
    </location>
</feature>
<dbReference type="PROSITE" id="PS50004">
    <property type="entry name" value="C2"/>
    <property type="match status" value="2"/>
</dbReference>
<protein>
    <recommendedName>
        <fullName evidence="3">C2 domain-containing protein</fullName>
    </recommendedName>
</protein>
<dbReference type="Proteomes" id="UP001152799">
    <property type="component" value="Chromosome 4"/>
</dbReference>
<evidence type="ECO:0000259" key="3">
    <source>
        <dbReference type="PROSITE" id="PS50004"/>
    </source>
</evidence>
<dbReference type="GO" id="GO:0017156">
    <property type="term" value="P:calcium-ion regulated exocytosis"/>
    <property type="evidence" value="ECO:0007669"/>
    <property type="project" value="TreeGrafter"/>
</dbReference>
<keyword evidence="2" id="KW-0812">Transmembrane</keyword>
<dbReference type="GO" id="GO:0001786">
    <property type="term" value="F:phosphatidylserine binding"/>
    <property type="evidence" value="ECO:0007669"/>
    <property type="project" value="TreeGrafter"/>
</dbReference>